<dbReference type="Proteomes" id="UP000824031">
    <property type="component" value="Unassembled WGS sequence"/>
</dbReference>
<comment type="caution">
    <text evidence="2">The sequence shown here is derived from an EMBL/GenBank/DDBJ whole genome shotgun (WGS) entry which is preliminary data.</text>
</comment>
<feature type="non-terminal residue" evidence="2">
    <location>
        <position position="1"/>
    </location>
</feature>
<dbReference type="Gene3D" id="1.10.260.40">
    <property type="entry name" value="lambda repressor-like DNA-binding domains"/>
    <property type="match status" value="1"/>
</dbReference>
<reference evidence="2" key="2">
    <citation type="submission" date="2021-04" db="EMBL/GenBank/DDBJ databases">
        <authorList>
            <person name="Gilroy R."/>
        </authorList>
    </citation>
    <scope>NUCLEOTIDE SEQUENCE</scope>
    <source>
        <strain evidence="2">3436</strain>
    </source>
</reference>
<evidence type="ECO:0000313" key="2">
    <source>
        <dbReference type="EMBL" id="HIZ48478.1"/>
    </source>
</evidence>
<organism evidence="2 3">
    <name type="scientific">Candidatus Gemmiger excrementavium</name>
    <dbReference type="NCBI Taxonomy" id="2838608"/>
    <lineage>
        <taxon>Bacteria</taxon>
        <taxon>Bacillati</taxon>
        <taxon>Bacillota</taxon>
        <taxon>Clostridia</taxon>
        <taxon>Eubacteriales</taxon>
        <taxon>Gemmiger</taxon>
    </lineage>
</organism>
<dbReference type="EMBL" id="DXBO01000109">
    <property type="protein sequence ID" value="HIZ48478.1"/>
    <property type="molecule type" value="Genomic_DNA"/>
</dbReference>
<dbReference type="GO" id="GO:0003677">
    <property type="term" value="F:DNA binding"/>
    <property type="evidence" value="ECO:0007669"/>
    <property type="project" value="InterPro"/>
</dbReference>
<dbReference type="PROSITE" id="PS50943">
    <property type="entry name" value="HTH_CROC1"/>
    <property type="match status" value="1"/>
</dbReference>
<dbReference type="CDD" id="cd00093">
    <property type="entry name" value="HTH_XRE"/>
    <property type="match status" value="1"/>
</dbReference>
<dbReference type="Pfam" id="PF01381">
    <property type="entry name" value="HTH_3"/>
    <property type="match status" value="1"/>
</dbReference>
<reference evidence="2" key="1">
    <citation type="journal article" date="2021" name="PeerJ">
        <title>Extensive microbial diversity within the chicken gut microbiome revealed by metagenomics and culture.</title>
        <authorList>
            <person name="Gilroy R."/>
            <person name="Ravi A."/>
            <person name="Getino M."/>
            <person name="Pursley I."/>
            <person name="Horton D.L."/>
            <person name="Alikhan N.F."/>
            <person name="Baker D."/>
            <person name="Gharbi K."/>
            <person name="Hall N."/>
            <person name="Watson M."/>
            <person name="Adriaenssens E.M."/>
            <person name="Foster-Nyarko E."/>
            <person name="Jarju S."/>
            <person name="Secka A."/>
            <person name="Antonio M."/>
            <person name="Oren A."/>
            <person name="Chaudhuri R.R."/>
            <person name="La Ragione R."/>
            <person name="Hildebrand F."/>
            <person name="Pallen M.J."/>
        </authorList>
    </citation>
    <scope>NUCLEOTIDE SEQUENCE</scope>
    <source>
        <strain evidence="2">3436</strain>
    </source>
</reference>
<sequence length="63" mass="7093">TSQKEIALKMGISQQSLSRKLNGKRPFTVEEATKLSDLLSIPPEKRAEIFLGSSSHYCNDRTR</sequence>
<dbReference type="InterPro" id="IPR010982">
    <property type="entry name" value="Lambda_DNA-bd_dom_sf"/>
</dbReference>
<dbReference type="AlphaFoldDB" id="A0A9D2F2J5"/>
<accession>A0A9D2F2J5</accession>
<dbReference type="InterPro" id="IPR001387">
    <property type="entry name" value="Cro/C1-type_HTH"/>
</dbReference>
<proteinExistence type="predicted"/>
<feature type="domain" description="HTH cro/C1-type" evidence="1">
    <location>
        <begin position="2"/>
        <end position="46"/>
    </location>
</feature>
<evidence type="ECO:0000259" key="1">
    <source>
        <dbReference type="PROSITE" id="PS50943"/>
    </source>
</evidence>
<gene>
    <name evidence="2" type="ORF">H9810_07170</name>
</gene>
<evidence type="ECO:0000313" key="3">
    <source>
        <dbReference type="Proteomes" id="UP000824031"/>
    </source>
</evidence>
<name>A0A9D2F2J5_9FIRM</name>
<dbReference type="SUPFAM" id="SSF47413">
    <property type="entry name" value="lambda repressor-like DNA-binding domains"/>
    <property type="match status" value="1"/>
</dbReference>
<protein>
    <submittedName>
        <fullName evidence="2">Helix-turn-helix transcriptional regulator</fullName>
    </submittedName>
</protein>